<dbReference type="AlphaFoldDB" id="A0A164IFG6"/>
<evidence type="ECO:0000256" key="1">
    <source>
        <dbReference type="SAM" id="MobiDB-lite"/>
    </source>
</evidence>
<feature type="compositionally biased region" description="Polar residues" evidence="1">
    <location>
        <begin position="1"/>
        <end position="12"/>
    </location>
</feature>
<proteinExistence type="predicted"/>
<dbReference type="EMBL" id="LRGB01007385">
    <property type="protein sequence ID" value="KZS01202.1"/>
    <property type="molecule type" value="Genomic_DNA"/>
</dbReference>
<reference evidence="2 3" key="1">
    <citation type="submission" date="2016-03" db="EMBL/GenBank/DDBJ databases">
        <title>EvidentialGene: Evidence-directed Construction of Genes on Genomes.</title>
        <authorList>
            <person name="Gilbert D.G."/>
            <person name="Choi J.-H."/>
            <person name="Mockaitis K."/>
            <person name="Colbourne J."/>
            <person name="Pfrender M."/>
        </authorList>
    </citation>
    <scope>NUCLEOTIDE SEQUENCE [LARGE SCALE GENOMIC DNA]</scope>
    <source>
        <strain evidence="2 3">Xinb3</strain>
        <tissue evidence="2">Complete organism</tissue>
    </source>
</reference>
<gene>
    <name evidence="2" type="ORF">APZ42_002211</name>
</gene>
<feature type="compositionally biased region" description="Basic residues" evidence="1">
    <location>
        <begin position="13"/>
        <end position="24"/>
    </location>
</feature>
<evidence type="ECO:0000313" key="2">
    <source>
        <dbReference type="EMBL" id="KZS01202.1"/>
    </source>
</evidence>
<dbReference type="Proteomes" id="UP000076858">
    <property type="component" value="Unassembled WGS sequence"/>
</dbReference>
<feature type="region of interest" description="Disordered" evidence="1">
    <location>
        <begin position="1"/>
        <end position="60"/>
    </location>
</feature>
<name>A0A164IFG6_9CRUS</name>
<feature type="compositionally biased region" description="Polar residues" evidence="1">
    <location>
        <begin position="29"/>
        <end position="60"/>
    </location>
</feature>
<keyword evidence="3" id="KW-1185">Reference proteome</keyword>
<evidence type="ECO:0000313" key="3">
    <source>
        <dbReference type="Proteomes" id="UP000076858"/>
    </source>
</evidence>
<comment type="caution">
    <text evidence="2">The sequence shown here is derived from an EMBL/GenBank/DDBJ whole genome shotgun (WGS) entry which is preliminary data.</text>
</comment>
<accession>A0A164IFG6</accession>
<protein>
    <submittedName>
        <fullName evidence="2">Uncharacterized protein</fullName>
    </submittedName>
</protein>
<sequence>MTNFATTLSSHCKGQHRSGSHTKRPKDNWQPNGRMQQDLQLTLESEHSCWSNSSQSIRID</sequence>
<organism evidence="2 3">
    <name type="scientific">Daphnia magna</name>
    <dbReference type="NCBI Taxonomy" id="35525"/>
    <lineage>
        <taxon>Eukaryota</taxon>
        <taxon>Metazoa</taxon>
        <taxon>Ecdysozoa</taxon>
        <taxon>Arthropoda</taxon>
        <taxon>Crustacea</taxon>
        <taxon>Branchiopoda</taxon>
        <taxon>Diplostraca</taxon>
        <taxon>Cladocera</taxon>
        <taxon>Anomopoda</taxon>
        <taxon>Daphniidae</taxon>
        <taxon>Daphnia</taxon>
    </lineage>
</organism>